<dbReference type="PANTHER" id="PTHR13325">
    <property type="entry name" value="PROTEASE M50 MEMBRANE-BOUND TRANSCRIPTION FACTOR SITE 2 PROTEASE"/>
    <property type="match status" value="1"/>
</dbReference>
<dbReference type="Proteomes" id="UP000807353">
    <property type="component" value="Unassembled WGS sequence"/>
</dbReference>
<evidence type="ECO:0000256" key="3">
    <source>
        <dbReference type="ARBA" id="ARBA00022989"/>
    </source>
</evidence>
<dbReference type="GO" id="GO:1905897">
    <property type="term" value="P:regulation of response to endoplasmic reticulum stress"/>
    <property type="evidence" value="ECO:0007669"/>
    <property type="project" value="TreeGrafter"/>
</dbReference>
<reference evidence="8" key="1">
    <citation type="submission" date="2020-11" db="EMBL/GenBank/DDBJ databases">
        <authorList>
            <consortium name="DOE Joint Genome Institute"/>
            <person name="Ahrendt S."/>
            <person name="Riley R."/>
            <person name="Andreopoulos W."/>
            <person name="Labutti K."/>
            <person name="Pangilinan J."/>
            <person name="Ruiz-Duenas F.J."/>
            <person name="Barrasa J.M."/>
            <person name="Sanchez-Garcia M."/>
            <person name="Camarero S."/>
            <person name="Miyauchi S."/>
            <person name="Serrano A."/>
            <person name="Linde D."/>
            <person name="Babiker R."/>
            <person name="Drula E."/>
            <person name="Ayuso-Fernandez I."/>
            <person name="Pacheco R."/>
            <person name="Padilla G."/>
            <person name="Ferreira P."/>
            <person name="Barriuso J."/>
            <person name="Kellner H."/>
            <person name="Castanera R."/>
            <person name="Alfaro M."/>
            <person name="Ramirez L."/>
            <person name="Pisabarro A.G."/>
            <person name="Kuo A."/>
            <person name="Tritt A."/>
            <person name="Lipzen A."/>
            <person name="He G."/>
            <person name="Yan M."/>
            <person name="Ng V."/>
            <person name="Cullen D."/>
            <person name="Martin F."/>
            <person name="Rosso M.-N."/>
            <person name="Henrissat B."/>
            <person name="Hibbett D."/>
            <person name="Martinez A.T."/>
            <person name="Grigoriev I.V."/>
        </authorList>
    </citation>
    <scope>NUCLEOTIDE SEQUENCE</scope>
    <source>
        <strain evidence="8">CBS 247.69</strain>
    </source>
</reference>
<dbReference type="EMBL" id="MU150247">
    <property type="protein sequence ID" value="KAF9465401.1"/>
    <property type="molecule type" value="Genomic_DNA"/>
</dbReference>
<dbReference type="InterPro" id="IPR001193">
    <property type="entry name" value="MBTPS2"/>
</dbReference>
<dbReference type="GO" id="GO:0004222">
    <property type="term" value="F:metalloendopeptidase activity"/>
    <property type="evidence" value="ECO:0007669"/>
    <property type="project" value="InterPro"/>
</dbReference>
<dbReference type="GO" id="GO:0012505">
    <property type="term" value="C:endomembrane system"/>
    <property type="evidence" value="ECO:0007669"/>
    <property type="project" value="UniProtKB-SubCell"/>
</dbReference>
<feature type="transmembrane region" description="Helical" evidence="6">
    <location>
        <begin position="92"/>
        <end position="114"/>
    </location>
</feature>
<dbReference type="InterPro" id="IPR008915">
    <property type="entry name" value="Peptidase_M50"/>
</dbReference>
<feature type="domain" description="Peptidase M50" evidence="7">
    <location>
        <begin position="177"/>
        <end position="493"/>
    </location>
</feature>
<evidence type="ECO:0000256" key="5">
    <source>
        <dbReference type="ARBA" id="ARBA00032658"/>
    </source>
</evidence>
<dbReference type="GO" id="GO:0005737">
    <property type="term" value="C:cytoplasm"/>
    <property type="evidence" value="ECO:0007669"/>
    <property type="project" value="TreeGrafter"/>
</dbReference>
<dbReference type="PRINTS" id="PR01000">
    <property type="entry name" value="SREBPS2PTASE"/>
</dbReference>
<evidence type="ECO:0000259" key="7">
    <source>
        <dbReference type="Pfam" id="PF02163"/>
    </source>
</evidence>
<gene>
    <name evidence="8" type="ORF">BDZ94DRAFT_1320225</name>
</gene>
<evidence type="ECO:0000256" key="6">
    <source>
        <dbReference type="SAM" id="Phobius"/>
    </source>
</evidence>
<name>A0A9P5YBJ0_9AGAR</name>
<dbReference type="PANTHER" id="PTHR13325:SF3">
    <property type="entry name" value="MEMBRANE-BOUND TRANSCRIPTION FACTOR SITE-2 PROTEASE"/>
    <property type="match status" value="1"/>
</dbReference>
<dbReference type="Pfam" id="PF02163">
    <property type="entry name" value="Peptidase_M50"/>
    <property type="match status" value="1"/>
</dbReference>
<organism evidence="8 9">
    <name type="scientific">Collybia nuda</name>
    <dbReference type="NCBI Taxonomy" id="64659"/>
    <lineage>
        <taxon>Eukaryota</taxon>
        <taxon>Fungi</taxon>
        <taxon>Dikarya</taxon>
        <taxon>Basidiomycota</taxon>
        <taxon>Agaricomycotina</taxon>
        <taxon>Agaricomycetes</taxon>
        <taxon>Agaricomycetidae</taxon>
        <taxon>Agaricales</taxon>
        <taxon>Tricholomatineae</taxon>
        <taxon>Clitocybaceae</taxon>
        <taxon>Collybia</taxon>
    </lineage>
</organism>
<evidence type="ECO:0000256" key="1">
    <source>
        <dbReference type="ARBA" id="ARBA00004127"/>
    </source>
</evidence>
<feature type="transmembrane region" description="Helical" evidence="6">
    <location>
        <begin position="454"/>
        <end position="472"/>
    </location>
</feature>
<dbReference type="GO" id="GO:0016020">
    <property type="term" value="C:membrane"/>
    <property type="evidence" value="ECO:0007669"/>
    <property type="project" value="InterPro"/>
</dbReference>
<protein>
    <recommendedName>
        <fullName evidence="5">Endopeptidase S2P</fullName>
    </recommendedName>
</protein>
<comment type="caution">
    <text evidence="8">The sequence shown here is derived from an EMBL/GenBank/DDBJ whole genome shotgun (WGS) entry which is preliminary data.</text>
</comment>
<keyword evidence="9" id="KW-1185">Reference proteome</keyword>
<sequence>MLLAHPSIALILLWVLIHGIYHSLKPSRSHSLLPFVFTPDHRRRRRFWNLSSTQVILKGIHLRVQTTAWNARHDTFTTSLRREWKVTRALKLLYDVGCLLGVLGMLAGLGALLWTCGQTLYILAQKIMANSTQSPDFVKRAVMSQAHEQSLPQEYKSFIKPIIPGMTVPLSHLPLILFAVFLAQIVHEFGHAIAAALENLPILSAGAAFTLIMPSAFVTFPTTALEVLPPRSRARIVSAGPFHNILLWIALILVQSLGIGELFWSVGYKDMSHMGRVVVKVDIGSPLYTHLPPGSIITALDDTPLGSTDAPQDVWLSYLTGLGSDQGRGLGWCSERRLERPEQCCNSELIHGLACFLSGDSKRRGCLNPVSILTDGGGNRCNLDSDCAEISTCVRPDEINKFLRLSVRRPRSDGVSEVVLWSGPLEEVWAEVHVGKLLPKFSVMPVWLPSEAQLFWQYLLMGTLSLFFFNLLPMPHLDGSQFLQNILQIAFGDGRTNAVAYDIEALEAVGDRRNSGFSGRWRDRLSRGIPHVTIGLFVLCILSGIINVLW</sequence>
<feature type="transmembrane region" description="Helical" evidence="6">
    <location>
        <begin position="202"/>
        <end position="225"/>
    </location>
</feature>
<evidence type="ECO:0000313" key="9">
    <source>
        <dbReference type="Proteomes" id="UP000807353"/>
    </source>
</evidence>
<evidence type="ECO:0000313" key="8">
    <source>
        <dbReference type="EMBL" id="KAF9465401.1"/>
    </source>
</evidence>
<feature type="transmembrane region" description="Helical" evidence="6">
    <location>
        <begin position="6"/>
        <end position="24"/>
    </location>
</feature>
<feature type="transmembrane region" description="Helical" evidence="6">
    <location>
        <begin position="170"/>
        <end position="190"/>
    </location>
</feature>
<proteinExistence type="predicted"/>
<feature type="transmembrane region" description="Helical" evidence="6">
    <location>
        <begin position="245"/>
        <end position="266"/>
    </location>
</feature>
<comment type="subcellular location">
    <subcellularLocation>
        <location evidence="1">Endomembrane system</location>
        <topology evidence="1">Multi-pass membrane protein</topology>
    </subcellularLocation>
</comment>
<keyword evidence="3 6" id="KW-1133">Transmembrane helix</keyword>
<feature type="transmembrane region" description="Helical" evidence="6">
    <location>
        <begin position="528"/>
        <end position="549"/>
    </location>
</feature>
<evidence type="ECO:0000256" key="4">
    <source>
        <dbReference type="ARBA" id="ARBA00023136"/>
    </source>
</evidence>
<accession>A0A9P5YBJ0</accession>
<keyword evidence="4 6" id="KW-0472">Membrane</keyword>
<dbReference type="OrthoDB" id="7694678at2759"/>
<keyword evidence="2 6" id="KW-0812">Transmembrane</keyword>
<evidence type="ECO:0000256" key="2">
    <source>
        <dbReference type="ARBA" id="ARBA00022692"/>
    </source>
</evidence>
<dbReference type="GO" id="GO:0031293">
    <property type="term" value="P:membrane protein intracellular domain proteolysis"/>
    <property type="evidence" value="ECO:0007669"/>
    <property type="project" value="TreeGrafter"/>
</dbReference>
<dbReference type="AlphaFoldDB" id="A0A9P5YBJ0"/>